<dbReference type="Proteomes" id="UP000230233">
    <property type="component" value="Chromosome II"/>
</dbReference>
<dbReference type="OrthoDB" id="10350135at2759"/>
<evidence type="ECO:0000256" key="1">
    <source>
        <dbReference type="SAM" id="Coils"/>
    </source>
</evidence>
<sequence>MEDHRKKQLQIEELQHDLLLQDAMTSQMEYLKGNTESQIEKHTAWHENELKRARFKREEKVNHAIWYAAELKQRLEIMERVQQKQKTEFEAIKEAGEIVFAENVNLERAIARKKDELRLAKRETEEINRKRIHVGY</sequence>
<feature type="coiled-coil region" evidence="1">
    <location>
        <begin position="68"/>
        <end position="130"/>
    </location>
</feature>
<evidence type="ECO:0000313" key="2">
    <source>
        <dbReference type="EMBL" id="PIC48214.1"/>
    </source>
</evidence>
<dbReference type="AlphaFoldDB" id="A0A2G5V8S8"/>
<name>A0A2G5V8S8_9PELO</name>
<keyword evidence="3" id="KW-1185">Reference proteome</keyword>
<proteinExistence type="predicted"/>
<keyword evidence="1" id="KW-0175">Coiled coil</keyword>
<organism evidence="2 3">
    <name type="scientific">Caenorhabditis nigoni</name>
    <dbReference type="NCBI Taxonomy" id="1611254"/>
    <lineage>
        <taxon>Eukaryota</taxon>
        <taxon>Metazoa</taxon>
        <taxon>Ecdysozoa</taxon>
        <taxon>Nematoda</taxon>
        <taxon>Chromadorea</taxon>
        <taxon>Rhabditida</taxon>
        <taxon>Rhabditina</taxon>
        <taxon>Rhabditomorpha</taxon>
        <taxon>Rhabditoidea</taxon>
        <taxon>Rhabditidae</taxon>
        <taxon>Peloderinae</taxon>
        <taxon>Caenorhabditis</taxon>
    </lineage>
</organism>
<accession>A0A2G5V8S8</accession>
<gene>
    <name evidence="2" type="primary">Cnig_chr_II.g7280</name>
    <name evidence="2" type="ORF">B9Z55_007280</name>
</gene>
<reference evidence="3" key="1">
    <citation type="submission" date="2017-10" db="EMBL/GenBank/DDBJ databases">
        <title>Rapid genome shrinkage in a self-fertile nematode reveals novel sperm competition proteins.</title>
        <authorList>
            <person name="Yin D."/>
            <person name="Schwarz E.M."/>
            <person name="Thomas C.G."/>
            <person name="Felde R.L."/>
            <person name="Korf I.F."/>
            <person name="Cutter A.D."/>
            <person name="Schartner C.M."/>
            <person name="Ralston E.J."/>
            <person name="Meyer B.J."/>
            <person name="Haag E.S."/>
        </authorList>
    </citation>
    <scope>NUCLEOTIDE SEQUENCE [LARGE SCALE GENOMIC DNA]</scope>
    <source>
        <strain evidence="3">JU1422</strain>
    </source>
</reference>
<evidence type="ECO:0000313" key="3">
    <source>
        <dbReference type="Proteomes" id="UP000230233"/>
    </source>
</evidence>
<dbReference type="EMBL" id="PDUG01000002">
    <property type="protein sequence ID" value="PIC48214.1"/>
    <property type="molecule type" value="Genomic_DNA"/>
</dbReference>
<comment type="caution">
    <text evidence="2">The sequence shown here is derived from an EMBL/GenBank/DDBJ whole genome shotgun (WGS) entry which is preliminary data.</text>
</comment>
<protein>
    <submittedName>
        <fullName evidence="2">Uncharacterized protein</fullName>
    </submittedName>
</protein>